<gene>
    <name evidence="1" type="ORF">NM208_g6814</name>
</gene>
<proteinExistence type="predicted"/>
<dbReference type="Proteomes" id="UP001148629">
    <property type="component" value="Unassembled WGS sequence"/>
</dbReference>
<keyword evidence="2" id="KW-1185">Reference proteome</keyword>
<name>A0ACC1SBM1_9HYPO</name>
<evidence type="ECO:0000313" key="2">
    <source>
        <dbReference type="Proteomes" id="UP001148629"/>
    </source>
</evidence>
<accession>A0ACC1SBM1</accession>
<organism evidence="1 2">
    <name type="scientific">Fusarium decemcellulare</name>
    <dbReference type="NCBI Taxonomy" id="57161"/>
    <lineage>
        <taxon>Eukaryota</taxon>
        <taxon>Fungi</taxon>
        <taxon>Dikarya</taxon>
        <taxon>Ascomycota</taxon>
        <taxon>Pezizomycotina</taxon>
        <taxon>Sordariomycetes</taxon>
        <taxon>Hypocreomycetidae</taxon>
        <taxon>Hypocreales</taxon>
        <taxon>Nectriaceae</taxon>
        <taxon>Fusarium</taxon>
        <taxon>Fusarium decemcellulare species complex</taxon>
    </lineage>
</organism>
<reference evidence="1" key="1">
    <citation type="submission" date="2022-08" db="EMBL/GenBank/DDBJ databases">
        <title>Genome Sequence of Fusarium decemcellulare.</title>
        <authorList>
            <person name="Buettner E."/>
        </authorList>
    </citation>
    <scope>NUCLEOTIDE SEQUENCE</scope>
    <source>
        <strain evidence="1">Babe19</strain>
    </source>
</reference>
<comment type="caution">
    <text evidence="1">The sequence shown here is derived from an EMBL/GenBank/DDBJ whole genome shotgun (WGS) entry which is preliminary data.</text>
</comment>
<evidence type="ECO:0000313" key="1">
    <source>
        <dbReference type="EMBL" id="KAJ3536233.1"/>
    </source>
</evidence>
<sequence length="790" mass="87184">MLGGTSTDGLTEPPAPKRSKRPRPEADASDGGSNGRMRHRVSRACNECRRRKDRCDGRRPSCASCVNGGRYCTYGPFKKRGLRTGYVRALEILLGLVLSTIEESETWICGLLQGTSEPVTFRPKHPHAYGQREDVVETMLENWRKGAVMARIEQMLAPSESPDDEDDGVDSTKHFDVRIAEALALAQRDAQLTVVCNSGAPLSPIDTDIAPKVATSLNPQGTPMSSPLPFESSEVEELSQTSTYILPSHPSPRVQSKEPPTPQLPSNWPYLLDVYFTTTHCWFPISQKHELLRTAYTLSNNPTTTAPLSGVPRGDLAFLHAVISYASHQVSSMSNPVHSGLDSNNRDPSEKSQALYQSPIFKDPRNYDIGHIRALLMFSLLEVDLGHWTDAWAAIGRAIYTAVSLGLLPRQVHGPEPFQDGIKRTLLGCVMLESLIATHLDTRPYFQPPIITSIGLLHVEGLEEWEPWQPKVRLSREGNTSDVGPCLRTPGLVVSTFNRSLEIMGLLSQAFRDRNSNEPNQDLSRNIRDRQKLLDILNELRDDAEMPPQIFNIQFASVSVFEALAAEHLSLCGIHVERPYGYWNKAIRLVRSLEERVQTMGRCCVPPTLEIYAGVLQQSLDNQRQHHIQSGFGEQVQLVTDTLSGWLASWRRAGLPGMQTAVYSENLARPSAPTQDTDMPIVVSANQASPRPGKLVSLNVRTNAPLPSDQQGFSKALRGTSLAAESAQGSTINPTLSVARAPQLDDDGLFDSLATLDSEDWLANTPEFMQNLGVLGDPTANLELLFDVDL</sequence>
<protein>
    <submittedName>
        <fullName evidence="1">Uncharacterized protein</fullName>
    </submittedName>
</protein>
<dbReference type="EMBL" id="JANRMS010000657">
    <property type="protein sequence ID" value="KAJ3536233.1"/>
    <property type="molecule type" value="Genomic_DNA"/>
</dbReference>